<dbReference type="InterPro" id="IPR032675">
    <property type="entry name" value="LRR_dom_sf"/>
</dbReference>
<feature type="domain" description="F-box" evidence="1">
    <location>
        <begin position="19"/>
        <end position="55"/>
    </location>
</feature>
<evidence type="ECO:0000259" key="1">
    <source>
        <dbReference type="PROSITE" id="PS50181"/>
    </source>
</evidence>
<reference evidence="3" key="2">
    <citation type="submission" date="2025-08" db="UniProtKB">
        <authorList>
            <consortium name="RefSeq"/>
        </authorList>
    </citation>
    <scope>IDENTIFICATION</scope>
    <source>
        <tissue evidence="3">Leaf</tissue>
    </source>
</reference>
<sequence>MKDKKKAAKIGIGEDVTVSDRISYLPDDLLFRILSLVPITEAVNTSILSKRWTSVWKMMPMLEYDAKSCSFIKFCRRSLKLHEAPVLQTLTIRQKEQTSYHLKLPNTVFQKLVVLKLYNITRLDFSGKSSLCFRSMKSLHLTRVRFHGKEYFCRLVSSCPVLDELFLDTVTTDLRCCCSFTACKSVFTISVPSLERLEIKDYSSVSTYPSKASRFKINAPSLKNLNLYINGSNFEFYEERPKLVEASLLVDSSQTDNLFRFLTSVEFLSIHLYPTKVTHIIFHSQSYFKF</sequence>
<dbReference type="AlphaFoldDB" id="A0A9W3D8K3"/>
<dbReference type="InterPro" id="IPR050232">
    <property type="entry name" value="FBL13/AtMIF1-like"/>
</dbReference>
<dbReference type="RefSeq" id="XP_056860205.1">
    <property type="nucleotide sequence ID" value="XM_057004225.1"/>
</dbReference>
<dbReference type="Proteomes" id="UP000504610">
    <property type="component" value="Chromosome 2"/>
</dbReference>
<protein>
    <submittedName>
        <fullName evidence="3">F-box/FBD/LRR-repeat protein At5g56810</fullName>
    </submittedName>
</protein>
<dbReference type="PANTHER" id="PTHR31900:SF28">
    <property type="entry name" value="FBD DOMAIN-CONTAINING PROTEIN"/>
    <property type="match status" value="1"/>
</dbReference>
<dbReference type="PANTHER" id="PTHR31900">
    <property type="entry name" value="F-BOX/RNI SUPERFAMILY PROTEIN-RELATED"/>
    <property type="match status" value="1"/>
</dbReference>
<dbReference type="InterPro" id="IPR053781">
    <property type="entry name" value="F-box_AtFBL13-like"/>
</dbReference>
<dbReference type="CDD" id="cd22160">
    <property type="entry name" value="F-box_AtFBL13-like"/>
    <property type="match status" value="1"/>
</dbReference>
<reference evidence="2" key="1">
    <citation type="journal article" date="2019" name="Database">
        <title>The radish genome database (RadishGD): an integrated information resource for radish genomics.</title>
        <authorList>
            <person name="Yu H.J."/>
            <person name="Baek S."/>
            <person name="Lee Y.J."/>
            <person name="Cho A."/>
            <person name="Mun J.H."/>
        </authorList>
    </citation>
    <scope>NUCLEOTIDE SEQUENCE [LARGE SCALE GENOMIC DNA]</scope>
    <source>
        <strain evidence="2">cv. WK10039</strain>
    </source>
</reference>
<dbReference type="Pfam" id="PF24758">
    <property type="entry name" value="LRR_At5g56370"/>
    <property type="match status" value="1"/>
</dbReference>
<keyword evidence="2" id="KW-1185">Reference proteome</keyword>
<dbReference type="Gene3D" id="3.80.10.10">
    <property type="entry name" value="Ribonuclease Inhibitor"/>
    <property type="match status" value="1"/>
</dbReference>
<proteinExistence type="predicted"/>
<dbReference type="OrthoDB" id="1096259at2759"/>
<dbReference type="GeneID" id="130508630"/>
<dbReference type="Pfam" id="PF00646">
    <property type="entry name" value="F-box"/>
    <property type="match status" value="1"/>
</dbReference>
<dbReference type="InterPro" id="IPR036047">
    <property type="entry name" value="F-box-like_dom_sf"/>
</dbReference>
<evidence type="ECO:0000313" key="3">
    <source>
        <dbReference type="RefSeq" id="XP_056860205.1"/>
    </source>
</evidence>
<dbReference type="SUPFAM" id="SSF52047">
    <property type="entry name" value="RNI-like"/>
    <property type="match status" value="1"/>
</dbReference>
<dbReference type="InterPro" id="IPR055411">
    <property type="entry name" value="LRR_FXL15/At3g58940/PEG3-like"/>
</dbReference>
<organism evidence="2 3">
    <name type="scientific">Raphanus sativus</name>
    <name type="common">Radish</name>
    <name type="synonym">Raphanus raphanistrum var. sativus</name>
    <dbReference type="NCBI Taxonomy" id="3726"/>
    <lineage>
        <taxon>Eukaryota</taxon>
        <taxon>Viridiplantae</taxon>
        <taxon>Streptophyta</taxon>
        <taxon>Embryophyta</taxon>
        <taxon>Tracheophyta</taxon>
        <taxon>Spermatophyta</taxon>
        <taxon>Magnoliopsida</taxon>
        <taxon>eudicotyledons</taxon>
        <taxon>Gunneridae</taxon>
        <taxon>Pentapetalae</taxon>
        <taxon>rosids</taxon>
        <taxon>malvids</taxon>
        <taxon>Brassicales</taxon>
        <taxon>Brassicaceae</taxon>
        <taxon>Brassiceae</taxon>
        <taxon>Raphanus</taxon>
    </lineage>
</organism>
<evidence type="ECO:0000313" key="2">
    <source>
        <dbReference type="Proteomes" id="UP000504610"/>
    </source>
</evidence>
<dbReference type="Gene3D" id="1.20.1280.50">
    <property type="match status" value="1"/>
</dbReference>
<dbReference type="SUPFAM" id="SSF81383">
    <property type="entry name" value="F-box domain"/>
    <property type="match status" value="1"/>
</dbReference>
<accession>A0A9W3D8K3</accession>
<gene>
    <name evidence="3" type="primary">LOC130508630</name>
</gene>
<name>A0A9W3D8K3_RAPSA</name>
<dbReference type="PROSITE" id="PS50181">
    <property type="entry name" value="FBOX"/>
    <property type="match status" value="1"/>
</dbReference>
<dbReference type="InterPro" id="IPR001810">
    <property type="entry name" value="F-box_dom"/>
</dbReference>
<dbReference type="KEGG" id="rsz:130508630"/>